<evidence type="ECO:0000256" key="6">
    <source>
        <dbReference type="ARBA" id="ARBA00023139"/>
    </source>
</evidence>
<comment type="domain">
    <text evidence="10">The DHHC domain is required for palmitoyltransferase activity.</text>
</comment>
<evidence type="ECO:0000256" key="1">
    <source>
        <dbReference type="ARBA" id="ARBA00004141"/>
    </source>
</evidence>
<comment type="subcellular location">
    <subcellularLocation>
        <location evidence="1">Membrane</location>
        <topology evidence="1">Multi-pass membrane protein</topology>
    </subcellularLocation>
</comment>
<evidence type="ECO:0000256" key="4">
    <source>
        <dbReference type="ARBA" id="ARBA00022989"/>
    </source>
</evidence>
<feature type="region of interest" description="Disordered" evidence="11">
    <location>
        <begin position="86"/>
        <end position="131"/>
    </location>
</feature>
<evidence type="ECO:0000256" key="2">
    <source>
        <dbReference type="ARBA" id="ARBA00022679"/>
    </source>
</evidence>
<dbReference type="InterPro" id="IPR001594">
    <property type="entry name" value="Palmitoyltrfase_DHHC"/>
</dbReference>
<evidence type="ECO:0000256" key="3">
    <source>
        <dbReference type="ARBA" id="ARBA00022692"/>
    </source>
</evidence>
<feature type="transmembrane region" description="Helical" evidence="10">
    <location>
        <begin position="53"/>
        <end position="71"/>
    </location>
</feature>
<protein>
    <recommendedName>
        <fullName evidence="10">Palmitoyltransferase</fullName>
        <ecNumber evidence="10">2.3.1.225</ecNumber>
    </recommendedName>
</protein>
<evidence type="ECO:0000259" key="12">
    <source>
        <dbReference type="Pfam" id="PF01529"/>
    </source>
</evidence>
<accession>A0A9W7YDV4</accession>
<evidence type="ECO:0000313" key="14">
    <source>
        <dbReference type="Proteomes" id="UP001143981"/>
    </source>
</evidence>
<keyword evidence="7" id="KW-0449">Lipoprotein</keyword>
<keyword evidence="2 10" id="KW-0808">Transferase</keyword>
<comment type="catalytic activity">
    <reaction evidence="9 10">
        <text>L-cysteinyl-[protein] + hexadecanoyl-CoA = S-hexadecanoyl-L-cysteinyl-[protein] + CoA</text>
        <dbReference type="Rhea" id="RHEA:36683"/>
        <dbReference type="Rhea" id="RHEA-COMP:10131"/>
        <dbReference type="Rhea" id="RHEA-COMP:11032"/>
        <dbReference type="ChEBI" id="CHEBI:29950"/>
        <dbReference type="ChEBI" id="CHEBI:57287"/>
        <dbReference type="ChEBI" id="CHEBI:57379"/>
        <dbReference type="ChEBI" id="CHEBI:74151"/>
        <dbReference type="EC" id="2.3.1.225"/>
    </reaction>
</comment>
<keyword evidence="8 10" id="KW-0012">Acyltransferase</keyword>
<comment type="caution">
    <text evidence="13">The sequence shown here is derived from an EMBL/GenBank/DDBJ whole genome shotgun (WGS) entry which is preliminary data.</text>
</comment>
<evidence type="ECO:0000256" key="11">
    <source>
        <dbReference type="SAM" id="MobiDB-lite"/>
    </source>
</evidence>
<name>A0A9W7YDV4_9FUNG</name>
<organism evidence="13 14">
    <name type="scientific">Coemansia biformis</name>
    <dbReference type="NCBI Taxonomy" id="1286918"/>
    <lineage>
        <taxon>Eukaryota</taxon>
        <taxon>Fungi</taxon>
        <taxon>Fungi incertae sedis</taxon>
        <taxon>Zoopagomycota</taxon>
        <taxon>Kickxellomycotina</taxon>
        <taxon>Kickxellomycetes</taxon>
        <taxon>Kickxellales</taxon>
        <taxon>Kickxellaceae</taxon>
        <taxon>Coemansia</taxon>
    </lineage>
</organism>
<proteinExistence type="inferred from homology"/>
<dbReference type="EMBL" id="JANBOI010000332">
    <property type="protein sequence ID" value="KAJ1731409.1"/>
    <property type="molecule type" value="Genomic_DNA"/>
</dbReference>
<dbReference type="InterPro" id="IPR039859">
    <property type="entry name" value="PFA4/ZDH16/20/ERF2-like"/>
</dbReference>
<feature type="transmembrane region" description="Helical" evidence="10">
    <location>
        <begin position="235"/>
        <end position="256"/>
    </location>
</feature>
<dbReference type="AlphaFoldDB" id="A0A9W7YDV4"/>
<dbReference type="Proteomes" id="UP001143981">
    <property type="component" value="Unassembled WGS sequence"/>
</dbReference>
<keyword evidence="5 10" id="KW-0472">Membrane</keyword>
<reference evidence="13" key="1">
    <citation type="submission" date="2022-07" db="EMBL/GenBank/DDBJ databases">
        <title>Phylogenomic reconstructions and comparative analyses of Kickxellomycotina fungi.</title>
        <authorList>
            <person name="Reynolds N.K."/>
            <person name="Stajich J.E."/>
            <person name="Barry K."/>
            <person name="Grigoriev I.V."/>
            <person name="Crous P."/>
            <person name="Smith M.E."/>
        </authorList>
    </citation>
    <scope>NUCLEOTIDE SEQUENCE</scope>
    <source>
        <strain evidence="13">BCRC 34381</strain>
    </source>
</reference>
<feature type="transmembrane region" description="Helical" evidence="10">
    <location>
        <begin position="201"/>
        <end position="223"/>
    </location>
</feature>
<dbReference type="OrthoDB" id="9909019at2759"/>
<dbReference type="EC" id="2.3.1.225" evidence="10"/>
<keyword evidence="4 10" id="KW-1133">Transmembrane helix</keyword>
<keyword evidence="6" id="KW-0564">Palmitate</keyword>
<evidence type="ECO:0000256" key="7">
    <source>
        <dbReference type="ARBA" id="ARBA00023288"/>
    </source>
</evidence>
<dbReference type="PANTHER" id="PTHR12246">
    <property type="entry name" value="PALMITOYLTRANSFERASE ZDHHC16"/>
    <property type="match status" value="1"/>
</dbReference>
<dbReference type="PROSITE" id="PS50216">
    <property type="entry name" value="DHHC"/>
    <property type="match status" value="1"/>
</dbReference>
<gene>
    <name evidence="13" type="primary">PFA3</name>
    <name evidence="13" type="ORF">LPJ61_002550</name>
</gene>
<evidence type="ECO:0000256" key="5">
    <source>
        <dbReference type="ARBA" id="ARBA00023136"/>
    </source>
</evidence>
<evidence type="ECO:0000313" key="13">
    <source>
        <dbReference type="EMBL" id="KAJ1731409.1"/>
    </source>
</evidence>
<evidence type="ECO:0000256" key="10">
    <source>
        <dbReference type="RuleBase" id="RU079119"/>
    </source>
</evidence>
<keyword evidence="3 10" id="KW-0812">Transmembrane</keyword>
<comment type="similarity">
    <text evidence="10">Belongs to the DHHC palmitoyltransferase family.</text>
</comment>
<keyword evidence="14" id="KW-1185">Reference proteome</keyword>
<evidence type="ECO:0000256" key="8">
    <source>
        <dbReference type="ARBA" id="ARBA00023315"/>
    </source>
</evidence>
<sequence>MAHWCLSWNWHKVYRVLGVFPVFFTLGLLGWSIEVFFATVLPAIRDRGPVHAWLWGPVLTGLWLLSVWSYGVCVMRDPGHTLVRRPTVSSHGGTDRTPYIRVRGSEVSPSPRRRRADSVGSNSSDDSDFGGRLTGEQLRQAELIQCITATDGGQPRYCQKCNAAKPDRAHHCSSCGVCVLRFDHHCPWLNSCVGHHTQKPFLLFLGYTSVYTTALGGLTLWYYMYRMVLEKMGDISIECLFMMCLTLAFAAALWGFTAFHCYLTLNNLTTFESYVSNKYRVPGAAKGVQPGDVNLFDLGWRRNLRQVFGPSRRLWFFPVSTSAGDGLRYPINIDAYNELQRTVD</sequence>
<dbReference type="Pfam" id="PF01529">
    <property type="entry name" value="DHHC"/>
    <property type="match status" value="1"/>
</dbReference>
<dbReference type="GO" id="GO:0019706">
    <property type="term" value="F:protein-cysteine S-palmitoyltransferase activity"/>
    <property type="evidence" value="ECO:0007669"/>
    <property type="project" value="UniProtKB-EC"/>
</dbReference>
<feature type="transmembrane region" description="Helical" evidence="10">
    <location>
        <begin position="20"/>
        <end position="41"/>
    </location>
</feature>
<dbReference type="GO" id="GO:0016020">
    <property type="term" value="C:membrane"/>
    <property type="evidence" value="ECO:0007669"/>
    <property type="project" value="UniProtKB-SubCell"/>
</dbReference>
<evidence type="ECO:0000256" key="9">
    <source>
        <dbReference type="ARBA" id="ARBA00048048"/>
    </source>
</evidence>
<feature type="domain" description="Palmitoyltransferase DHHC" evidence="12">
    <location>
        <begin position="154"/>
        <end position="274"/>
    </location>
</feature>